<dbReference type="InterPro" id="IPR004147">
    <property type="entry name" value="ABC1_dom"/>
</dbReference>
<dbReference type="InterPro" id="IPR000719">
    <property type="entry name" value="Prot_kinase_dom"/>
</dbReference>
<gene>
    <name evidence="3" type="ordered locus">Ilyop_0966</name>
</gene>
<organism evidence="3 4">
    <name type="scientific">Ilyobacter polytropus (strain ATCC 51220 / DSM 2926 / LMG 16218 / CuHBu1)</name>
    <dbReference type="NCBI Taxonomy" id="572544"/>
    <lineage>
        <taxon>Bacteria</taxon>
        <taxon>Fusobacteriati</taxon>
        <taxon>Fusobacteriota</taxon>
        <taxon>Fusobacteriia</taxon>
        <taxon>Fusobacteriales</taxon>
        <taxon>Fusobacteriaceae</taxon>
        <taxon>Ilyobacter</taxon>
    </lineage>
</organism>
<dbReference type="SUPFAM" id="SSF56112">
    <property type="entry name" value="Protein kinase-like (PK-like)"/>
    <property type="match status" value="1"/>
</dbReference>
<dbReference type="PANTHER" id="PTHR10566:SF113">
    <property type="entry name" value="PROTEIN ACTIVITY OF BC1 COMPLEX KINASE 7, CHLOROPLASTIC"/>
    <property type="match status" value="1"/>
</dbReference>
<dbReference type="InterPro" id="IPR011009">
    <property type="entry name" value="Kinase-like_dom_sf"/>
</dbReference>
<evidence type="ECO:0000259" key="2">
    <source>
        <dbReference type="PROSITE" id="PS50011"/>
    </source>
</evidence>
<dbReference type="GO" id="GO:0004672">
    <property type="term" value="F:protein kinase activity"/>
    <property type="evidence" value="ECO:0007669"/>
    <property type="project" value="InterPro"/>
</dbReference>
<dbReference type="EMBL" id="CP002281">
    <property type="protein sequence ID" value="ADO82748.1"/>
    <property type="molecule type" value="Genomic_DNA"/>
</dbReference>
<dbReference type="InterPro" id="IPR050154">
    <property type="entry name" value="UbiB_kinase"/>
</dbReference>
<dbReference type="PANTHER" id="PTHR10566">
    <property type="entry name" value="CHAPERONE-ACTIVITY OF BC1 COMPLEX CABC1 -RELATED"/>
    <property type="match status" value="1"/>
</dbReference>
<dbReference type="CDD" id="cd05121">
    <property type="entry name" value="ABC1_ADCK3-like"/>
    <property type="match status" value="1"/>
</dbReference>
<protein>
    <submittedName>
        <fullName evidence="3">ABC-1 domain protein</fullName>
    </submittedName>
</protein>
<evidence type="ECO:0000313" key="4">
    <source>
        <dbReference type="Proteomes" id="UP000006875"/>
    </source>
</evidence>
<sequence length="401" mass="46894">MNGISFLRLIKSFYSSKLPDLEKIEKKGLLAVKIAQHYALRVDFIKEEMCYHLSKLYTHSFPAEKKSFSQLVSHDSEILNQFKSLDENPFSSASVGQVHKAVLQNDEVVAVKIIKKDFKNGFIEDIERIEKPIKKIGFLWPKFNRIFNPIGIIENIRNYTLDELDLKNEAKGIEVLRLYKNNFSKEFNLSNLKFPKVYPELSSEKILVTEFIEGETFDSLLNDKKLTYETLLELFRLHSFYIFKIGVFHGDIHPGNVILGKDKNIYLVDCASLSEITLKLKKGLFWFFYYLSRYDYKNAAKYLHEMSTERLDGPVFDEFEKEFLKLYSDFTMATVSEVSLTRRMMETIKMGINFGMNFGDQMFPVIKSLMYLDGMVMRCNPNAILMEDMRNFTVDLEDEMK</sequence>
<dbReference type="OrthoDB" id="9795390at2"/>
<name>E3H949_ILYPC</name>
<feature type="domain" description="Protein kinase" evidence="2">
    <location>
        <begin position="84"/>
        <end position="401"/>
    </location>
</feature>
<comment type="similarity">
    <text evidence="1">Belongs to the protein kinase superfamily. ADCK protein kinase family.</text>
</comment>
<dbReference type="Gene3D" id="1.10.510.10">
    <property type="entry name" value="Transferase(Phosphotransferase) domain 1"/>
    <property type="match status" value="1"/>
</dbReference>
<reference evidence="3 4" key="1">
    <citation type="journal article" date="2010" name="Stand. Genomic Sci.">
        <title>Complete genome sequence of Ilyobacter polytropus type strain (CuHbu1).</title>
        <authorList>
            <person name="Sikorski J."/>
            <person name="Chertkov O."/>
            <person name="Lapidus A."/>
            <person name="Nolan M."/>
            <person name="Lucas S."/>
            <person name="Del Rio T.G."/>
            <person name="Tice H."/>
            <person name="Cheng J.F."/>
            <person name="Tapia R."/>
            <person name="Han C."/>
            <person name="Goodwin L."/>
            <person name="Pitluck S."/>
            <person name="Liolios K."/>
            <person name="Ivanova N."/>
            <person name="Mavromatis K."/>
            <person name="Mikhailova N."/>
            <person name="Pati A."/>
            <person name="Chen A."/>
            <person name="Palaniappan K."/>
            <person name="Land M."/>
            <person name="Hauser L."/>
            <person name="Chang Y.J."/>
            <person name="Jeffries C.D."/>
            <person name="Brambilla E."/>
            <person name="Yasawong M."/>
            <person name="Rohde M."/>
            <person name="Pukall R."/>
            <person name="Spring S."/>
            <person name="Goker M."/>
            <person name="Woyke T."/>
            <person name="Bristow J."/>
            <person name="Eisen J.A."/>
            <person name="Markowitz V."/>
            <person name="Hugenholtz P."/>
            <person name="Kyrpides N.C."/>
            <person name="Klenk H.P."/>
        </authorList>
    </citation>
    <scope>NUCLEOTIDE SEQUENCE [LARGE SCALE GENOMIC DNA]</scope>
    <source>
        <strain evidence="4">ATCC 51220 / DSM 2926 / LMG 16218 / CuHBu1</strain>
    </source>
</reference>
<keyword evidence="4" id="KW-1185">Reference proteome</keyword>
<dbReference type="STRING" id="572544.Ilyop_0966"/>
<dbReference type="AlphaFoldDB" id="E3H949"/>
<evidence type="ECO:0000256" key="1">
    <source>
        <dbReference type="ARBA" id="ARBA00009670"/>
    </source>
</evidence>
<dbReference type="Proteomes" id="UP000006875">
    <property type="component" value="Chromosome"/>
</dbReference>
<dbReference type="HOGENOM" id="CLU_006533_0_0_0"/>
<accession>E3H949</accession>
<proteinExistence type="inferred from homology"/>
<dbReference type="Pfam" id="PF03109">
    <property type="entry name" value="ABC1"/>
    <property type="match status" value="1"/>
</dbReference>
<dbReference type="PROSITE" id="PS50011">
    <property type="entry name" value="PROTEIN_KINASE_DOM"/>
    <property type="match status" value="1"/>
</dbReference>
<evidence type="ECO:0000313" key="3">
    <source>
        <dbReference type="EMBL" id="ADO82748.1"/>
    </source>
</evidence>
<dbReference type="eggNOG" id="COG0661">
    <property type="taxonomic scope" value="Bacteria"/>
</dbReference>
<dbReference type="KEGG" id="ipo:Ilyop_0966"/>
<dbReference type="RefSeq" id="WP_013387416.1">
    <property type="nucleotide sequence ID" value="NC_014632.1"/>
</dbReference>
<dbReference type="GO" id="GO:0005524">
    <property type="term" value="F:ATP binding"/>
    <property type="evidence" value="ECO:0007669"/>
    <property type="project" value="InterPro"/>
</dbReference>